<protein>
    <submittedName>
        <fullName evidence="3">Lactonase family protein</fullName>
    </submittedName>
</protein>
<dbReference type="PANTHER" id="PTHR30344">
    <property type="entry name" value="6-PHOSPHOGLUCONOLACTONASE-RELATED"/>
    <property type="match status" value="1"/>
</dbReference>
<dbReference type="EMBL" id="VGLS01000698">
    <property type="protein sequence ID" value="MBM3225828.1"/>
    <property type="molecule type" value="Genomic_DNA"/>
</dbReference>
<proteinExistence type="inferred from homology"/>
<evidence type="ECO:0000313" key="3">
    <source>
        <dbReference type="EMBL" id="MBM3225828.1"/>
    </source>
</evidence>
<feature type="non-terminal residue" evidence="3">
    <location>
        <position position="349"/>
    </location>
</feature>
<dbReference type="SUPFAM" id="SSF51004">
    <property type="entry name" value="C-terminal (heme d1) domain of cytochrome cd1-nitrite reductase"/>
    <property type="match status" value="1"/>
</dbReference>
<dbReference type="Gene3D" id="2.130.10.10">
    <property type="entry name" value="YVTN repeat-like/Quinoprotein amine dehydrogenase"/>
    <property type="match status" value="1"/>
</dbReference>
<keyword evidence="2" id="KW-0313">Glucose metabolism</keyword>
<name>A0A937W2Q0_UNCTE</name>
<evidence type="ECO:0000313" key="4">
    <source>
        <dbReference type="Proteomes" id="UP000712673"/>
    </source>
</evidence>
<dbReference type="GO" id="GO:0005829">
    <property type="term" value="C:cytosol"/>
    <property type="evidence" value="ECO:0007669"/>
    <property type="project" value="TreeGrafter"/>
</dbReference>
<comment type="caution">
    <text evidence="3">The sequence shown here is derived from an EMBL/GenBank/DDBJ whole genome shotgun (WGS) entry which is preliminary data.</text>
</comment>
<dbReference type="GO" id="GO:0017057">
    <property type="term" value="F:6-phosphogluconolactonase activity"/>
    <property type="evidence" value="ECO:0007669"/>
    <property type="project" value="TreeGrafter"/>
</dbReference>
<organism evidence="3 4">
    <name type="scientific">Tectimicrobiota bacterium</name>
    <dbReference type="NCBI Taxonomy" id="2528274"/>
    <lineage>
        <taxon>Bacteria</taxon>
        <taxon>Pseudomonadati</taxon>
        <taxon>Nitrospinota/Tectimicrobiota group</taxon>
        <taxon>Candidatus Tectimicrobiota</taxon>
    </lineage>
</organism>
<dbReference type="InterPro" id="IPR015943">
    <property type="entry name" value="WD40/YVTN_repeat-like_dom_sf"/>
</dbReference>
<evidence type="ECO:0000256" key="1">
    <source>
        <dbReference type="ARBA" id="ARBA00005564"/>
    </source>
</evidence>
<dbReference type="GO" id="GO:0006006">
    <property type="term" value="P:glucose metabolic process"/>
    <property type="evidence" value="ECO:0007669"/>
    <property type="project" value="UniProtKB-KW"/>
</dbReference>
<sequence>MRHAASEMHLFFMPQMVYNLVCTTDASGTQPAHEDEAMPYVLYVALQGDDTILRFDMDPQTGKLTLADALPVAGGPAPLAVDPQRRFLYAARRGARILSSFRIEPQTGRLTHIGEVGLETDPCYIATDRAGRFVFSAYYEGAHAAVHPINAAGVASGPPVEWRATARGAHCMQADPSNRFVFVPHIAGNGPNAIYQFRFDAQTGHLTPNTPAQVSPERPDGPRHFCFHPSKPLLYFSNEQGCSITAYAFDTTTGSLSPLQTVSTLPPEGFSGHNSCSQIQITPSGTFLYAPNRGHNSIACFAVDATTGYLTALGQMPSETIPRAFSLDPNGAFLYAAGLESGRLASYKI</sequence>
<dbReference type="Pfam" id="PF10282">
    <property type="entry name" value="Lactonase"/>
    <property type="match status" value="1"/>
</dbReference>
<dbReference type="InterPro" id="IPR050282">
    <property type="entry name" value="Cycloisomerase_2"/>
</dbReference>
<dbReference type="InterPro" id="IPR011048">
    <property type="entry name" value="Haem_d1_sf"/>
</dbReference>
<comment type="similarity">
    <text evidence="1">Belongs to the cycloisomerase 2 family.</text>
</comment>
<gene>
    <name evidence="3" type="ORF">FJZ47_18795</name>
</gene>
<dbReference type="AlphaFoldDB" id="A0A937W2Q0"/>
<accession>A0A937W2Q0</accession>
<keyword evidence="2" id="KW-0119">Carbohydrate metabolism</keyword>
<dbReference type="PANTHER" id="PTHR30344:SF1">
    <property type="entry name" value="6-PHOSPHOGLUCONOLACTONASE"/>
    <property type="match status" value="1"/>
</dbReference>
<reference evidence="3" key="1">
    <citation type="submission" date="2019-03" db="EMBL/GenBank/DDBJ databases">
        <title>Lake Tanganyika Metagenome-Assembled Genomes (MAGs).</title>
        <authorList>
            <person name="Tran P."/>
        </authorList>
    </citation>
    <scope>NUCLEOTIDE SEQUENCE</scope>
    <source>
        <strain evidence="3">K_DeepCast_65m_m2_066</strain>
    </source>
</reference>
<evidence type="ECO:0000256" key="2">
    <source>
        <dbReference type="ARBA" id="ARBA00022526"/>
    </source>
</evidence>
<dbReference type="InterPro" id="IPR019405">
    <property type="entry name" value="Lactonase_7-beta_prop"/>
</dbReference>
<dbReference type="Proteomes" id="UP000712673">
    <property type="component" value="Unassembled WGS sequence"/>
</dbReference>